<reference evidence="3" key="1">
    <citation type="submission" date="2016-06" db="UniProtKB">
        <authorList>
            <consortium name="WormBaseParasite"/>
        </authorList>
    </citation>
    <scope>IDENTIFICATION</scope>
</reference>
<dbReference type="WBParaSite" id="GPUH_0001457101-mRNA-1">
    <property type="protein sequence ID" value="GPUH_0001457101-mRNA-1"/>
    <property type="gene ID" value="GPUH_0001457101"/>
</dbReference>
<reference evidence="1 2" key="2">
    <citation type="submission" date="2018-11" db="EMBL/GenBank/DDBJ databases">
        <authorList>
            <consortium name="Pathogen Informatics"/>
        </authorList>
    </citation>
    <scope>NUCLEOTIDE SEQUENCE [LARGE SCALE GENOMIC DNA]</scope>
</reference>
<evidence type="ECO:0000313" key="2">
    <source>
        <dbReference type="Proteomes" id="UP000271098"/>
    </source>
</evidence>
<name>A0A183E0R1_9BILA</name>
<accession>A0A183E0R1</accession>
<evidence type="ECO:0000313" key="3">
    <source>
        <dbReference type="WBParaSite" id="GPUH_0001457101-mRNA-1"/>
    </source>
</evidence>
<dbReference type="EMBL" id="UYRT01081398">
    <property type="protein sequence ID" value="VDN24357.1"/>
    <property type="molecule type" value="Genomic_DNA"/>
</dbReference>
<sequence>MEDAWRCVFRYFRAAERIRYERVSKLWMGVSREYWKQLVSIDTNDLCVGIPAKYWSNCVGAVLGKMHCCSEASDAFI</sequence>
<dbReference type="Proteomes" id="UP000271098">
    <property type="component" value="Unassembled WGS sequence"/>
</dbReference>
<evidence type="ECO:0000313" key="1">
    <source>
        <dbReference type="EMBL" id="VDN24357.1"/>
    </source>
</evidence>
<organism evidence="3">
    <name type="scientific">Gongylonema pulchrum</name>
    <dbReference type="NCBI Taxonomy" id="637853"/>
    <lineage>
        <taxon>Eukaryota</taxon>
        <taxon>Metazoa</taxon>
        <taxon>Ecdysozoa</taxon>
        <taxon>Nematoda</taxon>
        <taxon>Chromadorea</taxon>
        <taxon>Rhabditida</taxon>
        <taxon>Spirurina</taxon>
        <taxon>Spiruromorpha</taxon>
        <taxon>Spiruroidea</taxon>
        <taxon>Gongylonematidae</taxon>
        <taxon>Gongylonema</taxon>
    </lineage>
</organism>
<gene>
    <name evidence="1" type="ORF">GPUH_LOCUS14552</name>
</gene>
<dbReference type="AlphaFoldDB" id="A0A183E0R1"/>
<keyword evidence="2" id="KW-1185">Reference proteome</keyword>
<protein>
    <submittedName>
        <fullName evidence="3">F-box domain-containing protein</fullName>
    </submittedName>
</protein>
<proteinExistence type="predicted"/>
<dbReference type="OrthoDB" id="5863314at2759"/>